<comment type="catalytic activity">
    <reaction evidence="1">
        <text>ATP + protein L-histidine = ADP + protein N-phospho-L-histidine.</text>
        <dbReference type="EC" id="2.7.13.3"/>
    </reaction>
</comment>
<dbReference type="Gene3D" id="3.30.450.40">
    <property type="match status" value="1"/>
</dbReference>
<dbReference type="OrthoDB" id="9806130at2"/>
<keyword evidence="10 13" id="KW-1133">Transmembrane helix</keyword>
<keyword evidence="11" id="KW-0902">Two-component regulatory system</keyword>
<dbReference type="InterPro" id="IPR038318">
    <property type="entry name" value="KdpD_sf"/>
</dbReference>
<keyword evidence="6 13" id="KW-0812">Transmembrane</keyword>
<evidence type="ECO:0000256" key="1">
    <source>
        <dbReference type="ARBA" id="ARBA00000085"/>
    </source>
</evidence>
<dbReference type="EC" id="2.7.13.3" evidence="3"/>
<dbReference type="SMART" id="SM00388">
    <property type="entry name" value="HisKA"/>
    <property type="match status" value="1"/>
</dbReference>
<evidence type="ECO:0000256" key="12">
    <source>
        <dbReference type="ARBA" id="ARBA00023136"/>
    </source>
</evidence>
<dbReference type="EMBL" id="NHOC01000004">
    <property type="protein sequence ID" value="OUM20845.1"/>
    <property type="molecule type" value="Genomic_DNA"/>
</dbReference>
<dbReference type="InterPro" id="IPR052023">
    <property type="entry name" value="Histidine_kinase_KdpD"/>
</dbReference>
<dbReference type="Pfam" id="PF02518">
    <property type="entry name" value="HATPase_c"/>
    <property type="match status" value="1"/>
</dbReference>
<dbReference type="Gene3D" id="1.20.120.620">
    <property type="entry name" value="Backbone structure of the membrane domain of e. Coli histidine kinase receptor kdpd"/>
    <property type="match status" value="1"/>
</dbReference>
<evidence type="ECO:0000313" key="15">
    <source>
        <dbReference type="EMBL" id="OUM20845.1"/>
    </source>
</evidence>
<dbReference type="InterPro" id="IPR005467">
    <property type="entry name" value="His_kinase_dom"/>
</dbReference>
<gene>
    <name evidence="15" type="ORF">CBW42_04430</name>
</gene>
<evidence type="ECO:0000256" key="5">
    <source>
        <dbReference type="ARBA" id="ARBA00022679"/>
    </source>
</evidence>
<accession>A0A252F4Z5</accession>
<keyword evidence="16" id="KW-1185">Reference proteome</keyword>
<dbReference type="InterPro" id="IPR029016">
    <property type="entry name" value="GAF-like_dom_sf"/>
</dbReference>
<dbReference type="InterPro" id="IPR025201">
    <property type="entry name" value="KdpD_TM"/>
</dbReference>
<evidence type="ECO:0000256" key="7">
    <source>
        <dbReference type="ARBA" id="ARBA00022741"/>
    </source>
</evidence>
<dbReference type="SUPFAM" id="SSF55874">
    <property type="entry name" value="ATPase domain of HSP90 chaperone/DNA topoisomerase II/histidine kinase"/>
    <property type="match status" value="1"/>
</dbReference>
<dbReference type="Pfam" id="PF00512">
    <property type="entry name" value="HisKA"/>
    <property type="match status" value="1"/>
</dbReference>
<evidence type="ECO:0000256" key="9">
    <source>
        <dbReference type="ARBA" id="ARBA00022840"/>
    </source>
</evidence>
<keyword evidence="5" id="KW-0808">Transferase</keyword>
<dbReference type="InterPro" id="IPR003661">
    <property type="entry name" value="HisK_dim/P_dom"/>
</dbReference>
<evidence type="ECO:0000256" key="3">
    <source>
        <dbReference type="ARBA" id="ARBA00012438"/>
    </source>
</evidence>
<dbReference type="CDD" id="cd00075">
    <property type="entry name" value="HATPase"/>
    <property type="match status" value="1"/>
</dbReference>
<evidence type="ECO:0000313" key="16">
    <source>
        <dbReference type="Proteomes" id="UP000194903"/>
    </source>
</evidence>
<evidence type="ECO:0000256" key="11">
    <source>
        <dbReference type="ARBA" id="ARBA00023012"/>
    </source>
</evidence>
<dbReference type="GO" id="GO:0000155">
    <property type="term" value="F:phosphorelay sensor kinase activity"/>
    <property type="evidence" value="ECO:0007669"/>
    <property type="project" value="InterPro"/>
</dbReference>
<comment type="caution">
    <text evidence="15">The sequence shown here is derived from an EMBL/GenBank/DDBJ whole genome shotgun (WGS) entry which is preliminary data.</text>
</comment>
<evidence type="ECO:0000256" key="2">
    <source>
        <dbReference type="ARBA" id="ARBA00004141"/>
    </source>
</evidence>
<dbReference type="Gene3D" id="1.10.287.130">
    <property type="match status" value="1"/>
</dbReference>
<evidence type="ECO:0000256" key="10">
    <source>
        <dbReference type="ARBA" id="ARBA00022989"/>
    </source>
</evidence>
<dbReference type="InterPro" id="IPR003594">
    <property type="entry name" value="HATPase_dom"/>
</dbReference>
<keyword evidence="9" id="KW-0067">ATP-binding</keyword>
<sequence length="509" mass="56472">MQRKEKEKHRRRVHISRRNVLDLCITTAIVAVTTGASALLVKWTDSSANVTALYMLAALLVARTTEGYGWGILASVMGVFAVNYAFTDPFYKLNFTAAGYPVIFISLLLISIITSATTGSVKQQARRSRASEQRIRRLYEFSQQLANAHDTDSMIDLTLRYLHELLGCPVLYFQNENSLVNNQERVCGEISGFVSDSIERGAVEACFREKKAAGAGTLLAPYAMFHYIPLMSGETMLGCYGLLWKDNPIDEETMEHVRAILAQTGISLERQMLAEERNRAALAADREMIRSNLLRSISHDLRTPLTGIIGASAAIEESGDRIGAVETKKLAADIHEDAEWLLRMVENLLSVTRVSQVTNLKKSEEAAEEVIAEAVARCKKRYPDAQISVHLPEEMLFVPMDVTLIVQVLINLIENAIRYAGTPVEVSLRRQNGNAQFTVRDFGPGIPKEQRDTLFETTQVHADSRRGGLGIGLTLCRSIIAAHEGEISEINHLDGGAQFVFTLPMEENT</sequence>
<feature type="domain" description="Histidine kinase" evidence="14">
    <location>
        <begin position="296"/>
        <end position="507"/>
    </location>
</feature>
<dbReference type="PANTHER" id="PTHR45569:SF1">
    <property type="entry name" value="SENSOR PROTEIN KDPD"/>
    <property type="match status" value="1"/>
</dbReference>
<dbReference type="PRINTS" id="PR00344">
    <property type="entry name" value="BCTRLSENSOR"/>
</dbReference>
<comment type="subcellular location">
    <subcellularLocation>
        <location evidence="2">Membrane</location>
        <topology evidence="2">Multi-pass membrane protein</topology>
    </subcellularLocation>
</comment>
<dbReference type="AlphaFoldDB" id="A0A252F4Z5"/>
<organism evidence="15 16">
    <name type="scientific">Butyricicoccus porcorum</name>
    <dbReference type="NCBI Taxonomy" id="1945634"/>
    <lineage>
        <taxon>Bacteria</taxon>
        <taxon>Bacillati</taxon>
        <taxon>Bacillota</taxon>
        <taxon>Clostridia</taxon>
        <taxon>Eubacteriales</taxon>
        <taxon>Butyricicoccaceae</taxon>
        <taxon>Butyricicoccus</taxon>
    </lineage>
</organism>
<evidence type="ECO:0000256" key="6">
    <source>
        <dbReference type="ARBA" id="ARBA00022692"/>
    </source>
</evidence>
<keyword evidence="4" id="KW-0597">Phosphoprotein</keyword>
<keyword evidence="8" id="KW-0418">Kinase</keyword>
<evidence type="ECO:0000259" key="14">
    <source>
        <dbReference type="PROSITE" id="PS50109"/>
    </source>
</evidence>
<dbReference type="PROSITE" id="PS50109">
    <property type="entry name" value="HIS_KIN"/>
    <property type="match status" value="1"/>
</dbReference>
<dbReference type="Gene3D" id="3.30.565.10">
    <property type="entry name" value="Histidine kinase-like ATPase, C-terminal domain"/>
    <property type="match status" value="1"/>
</dbReference>
<evidence type="ECO:0000256" key="4">
    <source>
        <dbReference type="ARBA" id="ARBA00022553"/>
    </source>
</evidence>
<dbReference type="Proteomes" id="UP000194903">
    <property type="component" value="Unassembled WGS sequence"/>
</dbReference>
<dbReference type="SMART" id="SM00387">
    <property type="entry name" value="HATPase_c"/>
    <property type="match status" value="1"/>
</dbReference>
<dbReference type="Pfam" id="PF13493">
    <property type="entry name" value="DUF4118"/>
    <property type="match status" value="1"/>
</dbReference>
<reference evidence="15 16" key="1">
    <citation type="submission" date="2017-05" db="EMBL/GenBank/DDBJ databases">
        <title>Butyricicoccus porcorum sp. nov. a butyrate-producing bacterium from the swine intestinal tract.</title>
        <authorList>
            <person name="Trachsel J."/>
            <person name="Humphrey S."/>
            <person name="Allen H.K."/>
        </authorList>
    </citation>
    <scope>NUCLEOTIDE SEQUENCE [LARGE SCALE GENOMIC DNA]</scope>
    <source>
        <strain evidence="15">BB10</strain>
    </source>
</reference>
<dbReference type="RefSeq" id="WP_087018167.1">
    <property type="nucleotide sequence ID" value="NZ_NHOC01000004.1"/>
</dbReference>
<dbReference type="InterPro" id="IPR036890">
    <property type="entry name" value="HATPase_C_sf"/>
</dbReference>
<keyword evidence="12 13" id="KW-0472">Membrane</keyword>
<evidence type="ECO:0000256" key="13">
    <source>
        <dbReference type="SAM" id="Phobius"/>
    </source>
</evidence>
<dbReference type="GO" id="GO:0005886">
    <property type="term" value="C:plasma membrane"/>
    <property type="evidence" value="ECO:0007669"/>
    <property type="project" value="TreeGrafter"/>
</dbReference>
<feature type="transmembrane region" description="Helical" evidence="13">
    <location>
        <begin position="69"/>
        <end position="86"/>
    </location>
</feature>
<dbReference type="SUPFAM" id="SSF55781">
    <property type="entry name" value="GAF domain-like"/>
    <property type="match status" value="1"/>
</dbReference>
<dbReference type="SUPFAM" id="SSF47384">
    <property type="entry name" value="Homodimeric domain of signal transducing histidine kinase"/>
    <property type="match status" value="1"/>
</dbReference>
<name>A0A252F4Z5_9FIRM</name>
<protein>
    <recommendedName>
        <fullName evidence="3">histidine kinase</fullName>
        <ecNumber evidence="3">2.7.13.3</ecNumber>
    </recommendedName>
</protein>
<dbReference type="CDD" id="cd00082">
    <property type="entry name" value="HisKA"/>
    <property type="match status" value="1"/>
</dbReference>
<feature type="transmembrane region" description="Helical" evidence="13">
    <location>
        <begin position="20"/>
        <end position="40"/>
    </location>
</feature>
<proteinExistence type="predicted"/>
<dbReference type="InterPro" id="IPR004358">
    <property type="entry name" value="Sig_transdc_His_kin-like_C"/>
</dbReference>
<dbReference type="InterPro" id="IPR036097">
    <property type="entry name" value="HisK_dim/P_sf"/>
</dbReference>
<feature type="transmembrane region" description="Helical" evidence="13">
    <location>
        <begin position="98"/>
        <end position="121"/>
    </location>
</feature>
<evidence type="ECO:0000256" key="8">
    <source>
        <dbReference type="ARBA" id="ARBA00022777"/>
    </source>
</evidence>
<keyword evidence="7" id="KW-0547">Nucleotide-binding</keyword>
<dbReference type="PANTHER" id="PTHR45569">
    <property type="entry name" value="SENSOR PROTEIN KDPD"/>
    <property type="match status" value="1"/>
</dbReference>
<dbReference type="GO" id="GO:0005524">
    <property type="term" value="F:ATP binding"/>
    <property type="evidence" value="ECO:0007669"/>
    <property type="project" value="UniProtKB-KW"/>
</dbReference>